<proteinExistence type="predicted"/>
<feature type="region of interest" description="Disordered" evidence="1">
    <location>
        <begin position="137"/>
        <end position="156"/>
    </location>
</feature>
<keyword evidence="2" id="KW-1133">Transmembrane helix</keyword>
<reference evidence="3" key="1">
    <citation type="submission" date="2022-10" db="EMBL/GenBank/DDBJ databases">
        <title>Culturing micro-colonial fungi from biological soil crusts in the Mojave desert and describing Neophaeococcomyces mojavensis, and introducing the new genera and species Taxawa tesnikishii.</title>
        <authorList>
            <person name="Kurbessoian T."/>
            <person name="Stajich J.E."/>
        </authorList>
    </citation>
    <scope>NUCLEOTIDE SEQUENCE</scope>
    <source>
        <strain evidence="3">TK_41</strain>
    </source>
</reference>
<feature type="transmembrane region" description="Helical" evidence="2">
    <location>
        <begin position="39"/>
        <end position="62"/>
    </location>
</feature>
<feature type="compositionally biased region" description="Low complexity" evidence="1">
    <location>
        <begin position="406"/>
        <end position="429"/>
    </location>
</feature>
<accession>A0AA39CBN4</accession>
<sequence length="495" mass="53548">MTATSAILRRRKRSTHGNQLSPRQGPDGGGGGGGLGGSAVIIGAIAGIVLLITAVVVFYTMLRRWRAQGKKPKYIPGKFLKRKWDQWQPRGKYNALNNRGLSSTNTAYNGNELESGTGGATSVDRHTSVRSVMTLPAYSSTPKDSEQVIGREGERGGMDTVVEFPENADDEEARREEQMESLYQIRLARRREIAEREERRRERREARDRGDTARLEQLRREARQRADESTTSLNGGVSVSAATLIAEHQSRGRERRVSSVAYGALGEVRHDGTRLRANSNDSERGGLLSGAAPMGENIGRSRDLSDATSMHSRERSGSAISISTMGSDADHQPTPLSERRQSEDPQSGTSNSSPTANRFTPDESTGSEDIGESRLHPAGVDDVNLPPDYEFLDWGDAPSYEAAVARRATAASRRSALLSSAPTTASGAPQLPQLNLPRISVSGATEPNTPVSPSVQSATSNTVSPNSPVARNTMDTVVENARDDSRTTSEARNRP</sequence>
<gene>
    <name evidence="3" type="ORF">H2200_012964</name>
</gene>
<feature type="compositionally biased region" description="Basic and acidic residues" evidence="1">
    <location>
        <begin position="299"/>
        <end position="316"/>
    </location>
</feature>
<protein>
    <submittedName>
        <fullName evidence="3">Uncharacterized protein</fullName>
    </submittedName>
</protein>
<feature type="compositionally biased region" description="Basic and acidic residues" evidence="1">
    <location>
        <begin position="195"/>
        <end position="228"/>
    </location>
</feature>
<evidence type="ECO:0000256" key="1">
    <source>
        <dbReference type="SAM" id="MobiDB-lite"/>
    </source>
</evidence>
<feature type="region of interest" description="Disordered" evidence="1">
    <location>
        <begin position="1"/>
        <end position="32"/>
    </location>
</feature>
<comment type="caution">
    <text evidence="3">The sequence shown here is derived from an EMBL/GenBank/DDBJ whole genome shotgun (WGS) entry which is preliminary data.</text>
</comment>
<name>A0AA39CBN4_9EURO</name>
<feature type="compositionally biased region" description="Polar residues" evidence="1">
    <location>
        <begin position="442"/>
        <end position="475"/>
    </location>
</feature>
<feature type="region of interest" description="Disordered" evidence="1">
    <location>
        <begin position="195"/>
        <end position="234"/>
    </location>
</feature>
<feature type="compositionally biased region" description="Basic and acidic residues" evidence="1">
    <location>
        <begin position="480"/>
        <end position="495"/>
    </location>
</feature>
<keyword evidence="2" id="KW-0472">Membrane</keyword>
<organism evidence="3 4">
    <name type="scientific">Cladophialophora chaetospira</name>
    <dbReference type="NCBI Taxonomy" id="386627"/>
    <lineage>
        <taxon>Eukaryota</taxon>
        <taxon>Fungi</taxon>
        <taxon>Dikarya</taxon>
        <taxon>Ascomycota</taxon>
        <taxon>Pezizomycotina</taxon>
        <taxon>Eurotiomycetes</taxon>
        <taxon>Chaetothyriomycetidae</taxon>
        <taxon>Chaetothyriales</taxon>
        <taxon>Herpotrichiellaceae</taxon>
        <taxon>Cladophialophora</taxon>
    </lineage>
</organism>
<dbReference type="EMBL" id="JAPDRK010000026">
    <property type="protein sequence ID" value="KAJ9602422.1"/>
    <property type="molecule type" value="Genomic_DNA"/>
</dbReference>
<evidence type="ECO:0000256" key="2">
    <source>
        <dbReference type="SAM" id="Phobius"/>
    </source>
</evidence>
<keyword evidence="2" id="KW-0812">Transmembrane</keyword>
<feature type="region of interest" description="Disordered" evidence="1">
    <location>
        <begin position="406"/>
        <end position="495"/>
    </location>
</feature>
<feature type="region of interest" description="Disordered" evidence="1">
    <location>
        <begin position="273"/>
        <end position="394"/>
    </location>
</feature>
<feature type="compositionally biased region" description="Basic and acidic residues" evidence="1">
    <location>
        <begin position="143"/>
        <end position="156"/>
    </location>
</feature>
<evidence type="ECO:0000313" key="3">
    <source>
        <dbReference type="EMBL" id="KAJ9602422.1"/>
    </source>
</evidence>
<feature type="compositionally biased region" description="Polar residues" evidence="1">
    <location>
        <begin position="344"/>
        <end position="364"/>
    </location>
</feature>
<dbReference type="AlphaFoldDB" id="A0AA39CBN4"/>
<evidence type="ECO:0000313" key="4">
    <source>
        <dbReference type="Proteomes" id="UP001172673"/>
    </source>
</evidence>
<dbReference type="Proteomes" id="UP001172673">
    <property type="component" value="Unassembled WGS sequence"/>
</dbReference>
<keyword evidence="4" id="KW-1185">Reference proteome</keyword>